<reference evidence="2 3" key="1">
    <citation type="submission" date="2024-04" db="EMBL/GenBank/DDBJ databases">
        <title>Phyllosticta paracitricarpa is synonymous to the EU quarantine fungus P. citricarpa based on phylogenomic analyses.</title>
        <authorList>
            <consortium name="Lawrence Berkeley National Laboratory"/>
            <person name="Van ingen-buijs V.A."/>
            <person name="Van westerhoven A.C."/>
            <person name="Haridas S."/>
            <person name="Skiadas P."/>
            <person name="Martin F."/>
            <person name="Groenewald J.Z."/>
            <person name="Crous P.W."/>
            <person name="Seidl M.F."/>
        </authorList>
    </citation>
    <scope>NUCLEOTIDE SEQUENCE [LARGE SCALE GENOMIC DNA]</scope>
    <source>
        <strain evidence="2 3">CPC 17464</strain>
    </source>
</reference>
<comment type="caution">
    <text evidence="2">The sequence shown here is derived from an EMBL/GenBank/DDBJ whole genome shotgun (WGS) entry which is preliminary data.</text>
</comment>
<accession>A0ABR1LDL6</accession>
<sequence>MPPKPKSHNLTKPQGGAKKTPQPRKSNSSRSRKTTKPVPREASPSYLEKLPAEVVCRIGGKLQRRDLKSLTSQSTTIEGPLTWKQARLLVNLSKTRFAKSVEYLHFTKFPANSWQRDLKRHRKYVEKTFPDPALKKLPGEEDDCLVLGLMLAQALKRFENLERISLDFGGAKRTAKDGLTPDPCHFTMRWKESKAPLNSESSMTGGNCRPENVPFWIDGYHLTGRDPKFLSVSDVVLCQPPEYFNACLEELELLNISEMESAGAGFLHCFHHVVVQGENLQSLRKLSIFGCSTDEQGATWIPMLKRLLEESQLEHLGFERNGGVRFDWDGDGKLDRGSRIPQMVEEFGMKPTLEKMISAYCNIYA</sequence>
<feature type="region of interest" description="Disordered" evidence="1">
    <location>
        <begin position="1"/>
        <end position="44"/>
    </location>
</feature>
<dbReference type="GeneID" id="92031284"/>
<name>A0ABR1LDL6_9PEZI</name>
<evidence type="ECO:0000313" key="2">
    <source>
        <dbReference type="EMBL" id="KAK7533321.1"/>
    </source>
</evidence>
<organism evidence="2 3">
    <name type="scientific">Phyllosticta citribraziliensis</name>
    <dbReference type="NCBI Taxonomy" id="989973"/>
    <lineage>
        <taxon>Eukaryota</taxon>
        <taxon>Fungi</taxon>
        <taxon>Dikarya</taxon>
        <taxon>Ascomycota</taxon>
        <taxon>Pezizomycotina</taxon>
        <taxon>Dothideomycetes</taxon>
        <taxon>Dothideomycetes incertae sedis</taxon>
        <taxon>Botryosphaeriales</taxon>
        <taxon>Phyllostictaceae</taxon>
        <taxon>Phyllosticta</taxon>
    </lineage>
</organism>
<gene>
    <name evidence="2" type="ORF">J3D65DRAFT_605842</name>
</gene>
<evidence type="ECO:0000313" key="3">
    <source>
        <dbReference type="Proteomes" id="UP001360953"/>
    </source>
</evidence>
<protein>
    <recommendedName>
        <fullName evidence="4">F-box domain-containing protein</fullName>
    </recommendedName>
</protein>
<keyword evidence="3" id="KW-1185">Reference proteome</keyword>
<evidence type="ECO:0008006" key="4">
    <source>
        <dbReference type="Google" id="ProtNLM"/>
    </source>
</evidence>
<dbReference type="EMBL" id="JBBPEH010000010">
    <property type="protein sequence ID" value="KAK7533321.1"/>
    <property type="molecule type" value="Genomic_DNA"/>
</dbReference>
<dbReference type="RefSeq" id="XP_066652714.1">
    <property type="nucleotide sequence ID" value="XM_066798378.1"/>
</dbReference>
<dbReference type="Proteomes" id="UP001360953">
    <property type="component" value="Unassembled WGS sequence"/>
</dbReference>
<proteinExistence type="predicted"/>
<evidence type="ECO:0000256" key="1">
    <source>
        <dbReference type="SAM" id="MobiDB-lite"/>
    </source>
</evidence>